<dbReference type="Proteomes" id="UP000657177">
    <property type="component" value="Unassembled WGS sequence"/>
</dbReference>
<dbReference type="RefSeq" id="WP_181339427.1">
    <property type="nucleotide sequence ID" value="NZ_JAAKDE010000010.1"/>
</dbReference>
<dbReference type="EMBL" id="JAAKDE010000010">
    <property type="protein sequence ID" value="MBA2132973.1"/>
    <property type="molecule type" value="Genomic_DNA"/>
</dbReference>
<keyword evidence="1" id="KW-0805">Transcription regulation</keyword>
<dbReference type="Pfam" id="PF13545">
    <property type="entry name" value="HTH_Crp_2"/>
    <property type="match status" value="1"/>
</dbReference>
<accession>A0A8J6I0E9</accession>
<evidence type="ECO:0000313" key="7">
    <source>
        <dbReference type="Proteomes" id="UP000657177"/>
    </source>
</evidence>
<dbReference type="CDD" id="cd00038">
    <property type="entry name" value="CAP_ED"/>
    <property type="match status" value="1"/>
</dbReference>
<dbReference type="SMART" id="SM00419">
    <property type="entry name" value="HTH_CRP"/>
    <property type="match status" value="1"/>
</dbReference>
<proteinExistence type="predicted"/>
<keyword evidence="7" id="KW-1185">Reference proteome</keyword>
<dbReference type="GO" id="GO:0003700">
    <property type="term" value="F:DNA-binding transcription factor activity"/>
    <property type="evidence" value="ECO:0007669"/>
    <property type="project" value="TreeGrafter"/>
</dbReference>
<dbReference type="InterPro" id="IPR012318">
    <property type="entry name" value="HTH_CRP"/>
</dbReference>
<keyword evidence="3" id="KW-0804">Transcription</keyword>
<reference evidence="6" key="1">
    <citation type="submission" date="2020-06" db="EMBL/GenBank/DDBJ databases">
        <title>Novel chitinolytic bacterium.</title>
        <authorList>
            <person name="Ungkulpasvich U."/>
            <person name="Kosugi A."/>
            <person name="Uke A."/>
        </authorList>
    </citation>
    <scope>NUCLEOTIDE SEQUENCE</scope>
    <source>
        <strain evidence="6">UUS1-1</strain>
    </source>
</reference>
<dbReference type="Gene3D" id="2.60.120.10">
    <property type="entry name" value="Jelly Rolls"/>
    <property type="match status" value="1"/>
</dbReference>
<dbReference type="GO" id="GO:0003677">
    <property type="term" value="F:DNA binding"/>
    <property type="evidence" value="ECO:0007669"/>
    <property type="project" value="UniProtKB-KW"/>
</dbReference>
<dbReference type="InterPro" id="IPR050397">
    <property type="entry name" value="Env_Response_Regulators"/>
</dbReference>
<feature type="domain" description="Cyclic nucleotide-binding" evidence="4">
    <location>
        <begin position="14"/>
        <end position="112"/>
    </location>
</feature>
<feature type="domain" description="HTH crp-type" evidence="5">
    <location>
        <begin position="155"/>
        <end position="223"/>
    </location>
</feature>
<keyword evidence="2" id="KW-0238">DNA-binding</keyword>
<dbReference type="SUPFAM" id="SSF46785">
    <property type="entry name" value="Winged helix' DNA-binding domain"/>
    <property type="match status" value="1"/>
</dbReference>
<protein>
    <submittedName>
        <fullName evidence="6">Crp/Fnr family transcriptional regulator</fullName>
    </submittedName>
</protein>
<dbReference type="PANTHER" id="PTHR24567">
    <property type="entry name" value="CRP FAMILY TRANSCRIPTIONAL REGULATORY PROTEIN"/>
    <property type="match status" value="1"/>
</dbReference>
<dbReference type="SUPFAM" id="SSF51206">
    <property type="entry name" value="cAMP-binding domain-like"/>
    <property type="match status" value="1"/>
</dbReference>
<dbReference type="PROSITE" id="PS51063">
    <property type="entry name" value="HTH_CRP_2"/>
    <property type="match status" value="1"/>
</dbReference>
<comment type="caution">
    <text evidence="6">The sequence shown here is derived from an EMBL/GenBank/DDBJ whole genome shotgun (WGS) entry which is preliminary data.</text>
</comment>
<dbReference type="AlphaFoldDB" id="A0A8J6I0E9"/>
<organism evidence="6 7">
    <name type="scientific">Capillibacterium thermochitinicola</name>
    <dbReference type="NCBI Taxonomy" id="2699427"/>
    <lineage>
        <taxon>Bacteria</taxon>
        <taxon>Bacillati</taxon>
        <taxon>Bacillota</taxon>
        <taxon>Capillibacterium</taxon>
    </lineage>
</organism>
<sequence length="230" mass="25626">MFTKWQAELAVCPLFAGIEPEELQSMLACLNPEVRRFRRNELVTVEGEKFLGVGVVLAGRAIVTKESVAGNRVILSTLQAGDLFGEMVAFSGRKGWPATIQAQQDAAVFFLSPEKIIGSCPRQCLGHRRLIINMLRIISEKALYLNRKVEQLTIKTLRGKIAVFLLEQAKEAGATTFMLPFNRNEMAEFLNVARPSLSREMGRMKAEGVIDFHGASMKIIDVEALKRMAE</sequence>
<evidence type="ECO:0000259" key="4">
    <source>
        <dbReference type="PROSITE" id="PS50042"/>
    </source>
</evidence>
<dbReference type="Pfam" id="PF00027">
    <property type="entry name" value="cNMP_binding"/>
    <property type="match status" value="1"/>
</dbReference>
<evidence type="ECO:0000313" key="6">
    <source>
        <dbReference type="EMBL" id="MBA2132973.1"/>
    </source>
</evidence>
<name>A0A8J6I0E9_9FIRM</name>
<evidence type="ECO:0000256" key="3">
    <source>
        <dbReference type="ARBA" id="ARBA00023163"/>
    </source>
</evidence>
<dbReference type="SMART" id="SM00100">
    <property type="entry name" value="cNMP"/>
    <property type="match status" value="1"/>
</dbReference>
<dbReference type="InterPro" id="IPR036390">
    <property type="entry name" value="WH_DNA-bd_sf"/>
</dbReference>
<dbReference type="InterPro" id="IPR018490">
    <property type="entry name" value="cNMP-bd_dom_sf"/>
</dbReference>
<dbReference type="PANTHER" id="PTHR24567:SF58">
    <property type="entry name" value="CYCLIC AMP-BINDING REGULATORY PROTEIN"/>
    <property type="match status" value="1"/>
</dbReference>
<dbReference type="GO" id="GO:0005829">
    <property type="term" value="C:cytosol"/>
    <property type="evidence" value="ECO:0007669"/>
    <property type="project" value="TreeGrafter"/>
</dbReference>
<evidence type="ECO:0000256" key="2">
    <source>
        <dbReference type="ARBA" id="ARBA00023125"/>
    </source>
</evidence>
<evidence type="ECO:0000259" key="5">
    <source>
        <dbReference type="PROSITE" id="PS51063"/>
    </source>
</evidence>
<dbReference type="InterPro" id="IPR000595">
    <property type="entry name" value="cNMP-bd_dom"/>
</dbReference>
<dbReference type="PROSITE" id="PS50042">
    <property type="entry name" value="CNMP_BINDING_3"/>
    <property type="match status" value="1"/>
</dbReference>
<gene>
    <name evidence="6" type="ORF">G5B42_05370</name>
</gene>
<dbReference type="InterPro" id="IPR014710">
    <property type="entry name" value="RmlC-like_jellyroll"/>
</dbReference>
<evidence type="ECO:0000256" key="1">
    <source>
        <dbReference type="ARBA" id="ARBA00023015"/>
    </source>
</evidence>